<dbReference type="InterPro" id="IPR053926">
    <property type="entry name" value="RecX_HTH_1st"/>
</dbReference>
<dbReference type="Gene3D" id="1.10.10.10">
    <property type="entry name" value="Winged helix-like DNA-binding domain superfamily/Winged helix DNA-binding domain"/>
    <property type="match status" value="3"/>
</dbReference>
<accession>B3PJB6</accession>
<dbReference type="InterPro" id="IPR036388">
    <property type="entry name" value="WH-like_DNA-bd_sf"/>
</dbReference>
<keyword evidence="4 5" id="KW-0963">Cytoplasm</keyword>
<dbReference type="PANTHER" id="PTHR33602:SF1">
    <property type="entry name" value="REGULATORY PROTEIN RECX FAMILY PROTEIN"/>
    <property type="match status" value="1"/>
</dbReference>
<proteinExistence type="inferred from homology"/>
<dbReference type="InterPro" id="IPR053925">
    <property type="entry name" value="RecX_HTH_3rd"/>
</dbReference>
<dbReference type="HAMAP" id="MF_01114">
    <property type="entry name" value="RecX"/>
    <property type="match status" value="1"/>
</dbReference>
<evidence type="ECO:0000313" key="10">
    <source>
        <dbReference type="Proteomes" id="UP000001036"/>
    </source>
</evidence>
<evidence type="ECO:0000256" key="1">
    <source>
        <dbReference type="ARBA" id="ARBA00004496"/>
    </source>
</evidence>
<dbReference type="Proteomes" id="UP000001036">
    <property type="component" value="Chromosome"/>
</dbReference>
<dbReference type="EMBL" id="CP000934">
    <property type="protein sequence ID" value="ACE84039.1"/>
    <property type="molecule type" value="Genomic_DNA"/>
</dbReference>
<evidence type="ECO:0000313" key="9">
    <source>
        <dbReference type="EMBL" id="ACE84039.1"/>
    </source>
</evidence>
<dbReference type="HOGENOM" id="CLU_066607_3_2_6"/>
<evidence type="ECO:0000259" key="7">
    <source>
        <dbReference type="Pfam" id="PF21981"/>
    </source>
</evidence>
<dbReference type="InterPro" id="IPR053924">
    <property type="entry name" value="RecX_HTH_2nd"/>
</dbReference>
<evidence type="ECO:0000256" key="3">
    <source>
        <dbReference type="ARBA" id="ARBA00018111"/>
    </source>
</evidence>
<dbReference type="InterPro" id="IPR003783">
    <property type="entry name" value="Regulatory_RecX"/>
</dbReference>
<protein>
    <recommendedName>
        <fullName evidence="3 5">Regulatory protein RecX</fullName>
    </recommendedName>
</protein>
<feature type="domain" description="RecX first three-helical" evidence="8">
    <location>
        <begin position="34"/>
        <end position="62"/>
    </location>
</feature>
<comment type="subcellular location">
    <subcellularLocation>
        <location evidence="1 5">Cytoplasm</location>
    </subcellularLocation>
</comment>
<evidence type="ECO:0000256" key="4">
    <source>
        <dbReference type="ARBA" id="ARBA00022490"/>
    </source>
</evidence>
<evidence type="ECO:0000259" key="6">
    <source>
        <dbReference type="Pfam" id="PF02631"/>
    </source>
</evidence>
<comment type="function">
    <text evidence="5">Modulates RecA activity.</text>
</comment>
<dbReference type="KEGG" id="cja:CJA_2228"/>
<name>B3PJB6_CELJU</name>
<evidence type="ECO:0000256" key="2">
    <source>
        <dbReference type="ARBA" id="ARBA00009695"/>
    </source>
</evidence>
<dbReference type="eggNOG" id="COG2137">
    <property type="taxonomic scope" value="Bacteria"/>
</dbReference>
<dbReference type="PANTHER" id="PTHR33602">
    <property type="entry name" value="REGULATORY PROTEIN RECX FAMILY PROTEIN"/>
    <property type="match status" value="1"/>
</dbReference>
<evidence type="ECO:0000256" key="5">
    <source>
        <dbReference type="HAMAP-Rule" id="MF_01114"/>
    </source>
</evidence>
<reference evidence="9 10" key="1">
    <citation type="journal article" date="2008" name="J. Bacteriol.">
        <title>Insights into plant cell wall degradation from the genome sequence of the soil bacterium Cellvibrio japonicus.</title>
        <authorList>
            <person name="Deboy R.T."/>
            <person name="Mongodin E.F."/>
            <person name="Fouts D.E."/>
            <person name="Tailford L.E."/>
            <person name="Khouri H."/>
            <person name="Emerson J.B."/>
            <person name="Mohamoud Y."/>
            <person name="Watkins K."/>
            <person name="Henrissat B."/>
            <person name="Gilbert H.J."/>
            <person name="Nelson K.E."/>
        </authorList>
    </citation>
    <scope>NUCLEOTIDE SEQUENCE [LARGE SCALE GENOMIC DNA]</scope>
    <source>
        <strain evidence="9 10">Ueda107</strain>
    </source>
</reference>
<feature type="domain" description="RecX second three-helical" evidence="6">
    <location>
        <begin position="80"/>
        <end position="120"/>
    </location>
</feature>
<sequence>MKSCPWLSLRYWRSFLLLNNFSLTPSTPQQIRMAAMDLLAMREHSQQELLDKLRRKYPGEAASEYAYQEVQRLVEEGLQSDSRFAEAFAVMRYRQGKGPLLIAQELKARGITSDVIADTLSGHTFNWADSACQQRQKRFGAAFPSEAKERARQQRFLAMRGFGNVHIRTALSTQDCDDFL</sequence>
<comment type="similarity">
    <text evidence="2 5">Belongs to the RecX family.</text>
</comment>
<organism evidence="9 10">
    <name type="scientific">Cellvibrio japonicus (strain Ueda107)</name>
    <name type="common">Pseudomonas fluorescens subsp. cellulosa</name>
    <dbReference type="NCBI Taxonomy" id="498211"/>
    <lineage>
        <taxon>Bacteria</taxon>
        <taxon>Pseudomonadati</taxon>
        <taxon>Pseudomonadota</taxon>
        <taxon>Gammaproteobacteria</taxon>
        <taxon>Cellvibrionales</taxon>
        <taxon>Cellvibrionaceae</taxon>
        <taxon>Cellvibrio</taxon>
    </lineage>
</organism>
<dbReference type="GO" id="GO:0005737">
    <property type="term" value="C:cytoplasm"/>
    <property type="evidence" value="ECO:0007669"/>
    <property type="project" value="UniProtKB-SubCell"/>
</dbReference>
<dbReference type="STRING" id="498211.CJA_2228"/>
<dbReference type="GO" id="GO:0006282">
    <property type="term" value="P:regulation of DNA repair"/>
    <property type="evidence" value="ECO:0007669"/>
    <property type="project" value="UniProtKB-UniRule"/>
</dbReference>
<keyword evidence="10" id="KW-1185">Reference proteome</keyword>
<dbReference type="Pfam" id="PF21981">
    <property type="entry name" value="RecX_HTH3"/>
    <property type="match status" value="1"/>
</dbReference>
<dbReference type="Pfam" id="PF21982">
    <property type="entry name" value="RecX_HTH1"/>
    <property type="match status" value="1"/>
</dbReference>
<dbReference type="AlphaFoldDB" id="B3PJB6"/>
<gene>
    <name evidence="5" type="primary">recX</name>
    <name evidence="9" type="ordered locus">CJA_2228</name>
</gene>
<feature type="domain" description="RecX third three-helical" evidence="7">
    <location>
        <begin position="129"/>
        <end position="171"/>
    </location>
</feature>
<dbReference type="Pfam" id="PF02631">
    <property type="entry name" value="RecX_HTH2"/>
    <property type="match status" value="1"/>
</dbReference>
<evidence type="ECO:0000259" key="8">
    <source>
        <dbReference type="Pfam" id="PF21982"/>
    </source>
</evidence>